<accession>A0A6A6T3P1</accession>
<dbReference type="AlphaFoldDB" id="A0A6A6T3P1"/>
<name>A0A6A6T3P1_9PLEO</name>
<gene>
    <name evidence="1" type="ORF">K491DRAFT_602209</name>
</gene>
<dbReference type="SUPFAM" id="SSF48452">
    <property type="entry name" value="TPR-like"/>
    <property type="match status" value="1"/>
</dbReference>
<dbReference type="OrthoDB" id="414698at2759"/>
<evidence type="ECO:0000313" key="1">
    <source>
        <dbReference type="EMBL" id="KAF2653771.1"/>
    </source>
</evidence>
<evidence type="ECO:0000313" key="2">
    <source>
        <dbReference type="Proteomes" id="UP000799324"/>
    </source>
</evidence>
<organism evidence="1 2">
    <name type="scientific">Lophiostoma macrostomum CBS 122681</name>
    <dbReference type="NCBI Taxonomy" id="1314788"/>
    <lineage>
        <taxon>Eukaryota</taxon>
        <taxon>Fungi</taxon>
        <taxon>Dikarya</taxon>
        <taxon>Ascomycota</taxon>
        <taxon>Pezizomycotina</taxon>
        <taxon>Dothideomycetes</taxon>
        <taxon>Pleosporomycetidae</taxon>
        <taxon>Pleosporales</taxon>
        <taxon>Lophiostomataceae</taxon>
        <taxon>Lophiostoma</taxon>
    </lineage>
</organism>
<dbReference type="InterPro" id="IPR010323">
    <property type="entry name" value="DUF924"/>
</dbReference>
<dbReference type="Pfam" id="PF06041">
    <property type="entry name" value="DUF924"/>
    <property type="match status" value="1"/>
</dbReference>
<sequence length="200" mass="22511">MNPDISRIISFWFDRPPMEWIVAPEGLDAELKAQFSDLVGKARANELDDWATSADGSLALVVLLDQFSQNIYRDSPDAFTADEKAWETATRAIAQGLDKAVTVIQASAFYMPLMQKESLISVIAARGLFETLKARCESEEEHKWVGLGAMAAGGHTEQLLKFGRYPTRNKLLGRMNTEAEEKYLKDHIVKRVAEMKRNME</sequence>
<reference evidence="1" key="1">
    <citation type="journal article" date="2020" name="Stud. Mycol.">
        <title>101 Dothideomycetes genomes: a test case for predicting lifestyles and emergence of pathogens.</title>
        <authorList>
            <person name="Haridas S."/>
            <person name="Albert R."/>
            <person name="Binder M."/>
            <person name="Bloem J."/>
            <person name="Labutti K."/>
            <person name="Salamov A."/>
            <person name="Andreopoulos B."/>
            <person name="Baker S."/>
            <person name="Barry K."/>
            <person name="Bills G."/>
            <person name="Bluhm B."/>
            <person name="Cannon C."/>
            <person name="Castanera R."/>
            <person name="Culley D."/>
            <person name="Daum C."/>
            <person name="Ezra D."/>
            <person name="Gonzalez J."/>
            <person name="Henrissat B."/>
            <person name="Kuo A."/>
            <person name="Liang C."/>
            <person name="Lipzen A."/>
            <person name="Lutzoni F."/>
            <person name="Magnuson J."/>
            <person name="Mondo S."/>
            <person name="Nolan M."/>
            <person name="Ohm R."/>
            <person name="Pangilinan J."/>
            <person name="Park H.-J."/>
            <person name="Ramirez L."/>
            <person name="Alfaro M."/>
            <person name="Sun H."/>
            <person name="Tritt A."/>
            <person name="Yoshinaga Y."/>
            <person name="Zwiers L.-H."/>
            <person name="Turgeon B."/>
            <person name="Goodwin S."/>
            <person name="Spatafora J."/>
            <person name="Crous P."/>
            <person name="Grigoriev I."/>
        </authorList>
    </citation>
    <scope>NUCLEOTIDE SEQUENCE</scope>
    <source>
        <strain evidence="1">CBS 122681</strain>
    </source>
</reference>
<dbReference type="Gene3D" id="1.25.40.10">
    <property type="entry name" value="Tetratricopeptide repeat domain"/>
    <property type="match status" value="1"/>
</dbReference>
<dbReference type="Proteomes" id="UP000799324">
    <property type="component" value="Unassembled WGS sequence"/>
</dbReference>
<dbReference type="InterPro" id="IPR011990">
    <property type="entry name" value="TPR-like_helical_dom_sf"/>
</dbReference>
<dbReference type="EMBL" id="MU004375">
    <property type="protein sequence ID" value="KAF2653771.1"/>
    <property type="molecule type" value="Genomic_DNA"/>
</dbReference>
<proteinExistence type="predicted"/>
<protein>
    <submittedName>
        <fullName evidence="1">DUF924-domain-containing protein</fullName>
    </submittedName>
</protein>
<keyword evidence="2" id="KW-1185">Reference proteome</keyword>
<dbReference type="Gene3D" id="1.20.58.320">
    <property type="entry name" value="TPR-like"/>
    <property type="match status" value="1"/>
</dbReference>